<evidence type="ECO:0000256" key="6">
    <source>
        <dbReference type="ARBA" id="ARBA00022801"/>
    </source>
</evidence>
<evidence type="ECO:0000256" key="8">
    <source>
        <dbReference type="ARBA" id="ARBA00043962"/>
    </source>
</evidence>
<keyword evidence="5 9" id="KW-0732">Signal</keyword>
<name>A0ABP1S4U6_9HEXA</name>
<evidence type="ECO:0000256" key="4">
    <source>
        <dbReference type="ARBA" id="ARBA00022723"/>
    </source>
</evidence>
<comment type="cofactor">
    <cofactor evidence="1">
        <name>Zn(2+)</name>
        <dbReference type="ChEBI" id="CHEBI:29105"/>
    </cofactor>
</comment>
<dbReference type="Proteomes" id="UP001642540">
    <property type="component" value="Unassembled WGS sequence"/>
</dbReference>
<dbReference type="Pfam" id="PF04389">
    <property type="entry name" value="Peptidase_M28"/>
    <property type="match status" value="1"/>
</dbReference>
<keyword evidence="12" id="KW-1185">Reference proteome</keyword>
<reference evidence="11 12" key="1">
    <citation type="submission" date="2024-08" db="EMBL/GenBank/DDBJ databases">
        <authorList>
            <person name="Cucini C."/>
            <person name="Frati F."/>
        </authorList>
    </citation>
    <scope>NUCLEOTIDE SEQUENCE [LARGE SCALE GENOMIC DNA]</scope>
</reference>
<evidence type="ECO:0000313" key="11">
    <source>
        <dbReference type="EMBL" id="CAL8143407.1"/>
    </source>
</evidence>
<comment type="caution">
    <text evidence="11">The sequence shown here is derived from an EMBL/GenBank/DDBJ whole genome shotgun (WGS) entry which is preliminary data.</text>
</comment>
<dbReference type="EMBL" id="CAXLJM020000156">
    <property type="protein sequence ID" value="CAL8143407.1"/>
    <property type="molecule type" value="Genomic_DNA"/>
</dbReference>
<evidence type="ECO:0000256" key="1">
    <source>
        <dbReference type="ARBA" id="ARBA00001947"/>
    </source>
</evidence>
<keyword evidence="4" id="KW-0479">Metal-binding</keyword>
<proteinExistence type="inferred from homology"/>
<evidence type="ECO:0000256" key="7">
    <source>
        <dbReference type="ARBA" id="ARBA00022833"/>
    </source>
</evidence>
<accession>A0ABP1S4U6</accession>
<protein>
    <recommendedName>
        <fullName evidence="10">Peptidase M28 domain-containing protein</fullName>
    </recommendedName>
</protein>
<dbReference type="InterPro" id="IPR045175">
    <property type="entry name" value="M28_fam"/>
</dbReference>
<evidence type="ECO:0000259" key="10">
    <source>
        <dbReference type="Pfam" id="PF04389"/>
    </source>
</evidence>
<feature type="chain" id="PRO_5046493240" description="Peptidase M28 domain-containing protein" evidence="9">
    <location>
        <begin position="18"/>
        <end position="425"/>
    </location>
</feature>
<dbReference type="PANTHER" id="PTHR12147:SF56">
    <property type="entry name" value="AMINOPEPTIDASE YDR415C-RELATED"/>
    <property type="match status" value="1"/>
</dbReference>
<sequence length="425" mass="47767">MAFKWLLIVCLIIAVSSIEEEPGSNHDIKDNTAEVSNGIKQFIDLNLEAVDLPPETGTGRKIEEYNYPTRAVQKDTVKKLLSEVKPIRIEGVIQKLSSYHSRNTLDYFGEYQAEDWLTQHLKKILANFKGSIYFIADPLILNPVPNLLPYKEKNIIVRIEGQDKAKKEQLVILAAHYDSIIGEGEAAWVANRKTRAPGADDNATGCSVLMEVLRLLVQSGTKLKHTLEFHFYGNSEIYLKGPGDVARQYKQTNMKVKGLLSLDSLGHGSVIGFAAFNPSDKKDGIPPLVAFVKMLINEYTNAGPPMELNCRKVCKFDFYAWHSSDYPAVTLMSYNLSTNKFRALGSIVDCAPGVVKEFPYARVFCYMKKRSGSRCDNNMQLHVIAKSFDFVTDLMELCRYLAFGAVNLVIPYDSVWDILRQICAN</sequence>
<evidence type="ECO:0000256" key="3">
    <source>
        <dbReference type="ARBA" id="ARBA00022670"/>
    </source>
</evidence>
<keyword evidence="3" id="KW-0645">Protease</keyword>
<keyword evidence="2" id="KW-0031">Aminopeptidase</keyword>
<dbReference type="InterPro" id="IPR007484">
    <property type="entry name" value="Peptidase_M28"/>
</dbReference>
<comment type="similarity">
    <text evidence="8">Belongs to the peptidase M28 family. M28E subfamily.</text>
</comment>
<dbReference type="SUPFAM" id="SSF53187">
    <property type="entry name" value="Zn-dependent exopeptidases"/>
    <property type="match status" value="1"/>
</dbReference>
<keyword evidence="7" id="KW-0862">Zinc</keyword>
<gene>
    <name evidence="11" type="ORF">ODALV1_LOCUS29541</name>
</gene>
<evidence type="ECO:0000256" key="9">
    <source>
        <dbReference type="SAM" id="SignalP"/>
    </source>
</evidence>
<evidence type="ECO:0000313" key="12">
    <source>
        <dbReference type="Proteomes" id="UP001642540"/>
    </source>
</evidence>
<feature type="signal peptide" evidence="9">
    <location>
        <begin position="1"/>
        <end position="17"/>
    </location>
</feature>
<evidence type="ECO:0000256" key="2">
    <source>
        <dbReference type="ARBA" id="ARBA00022438"/>
    </source>
</evidence>
<feature type="domain" description="Peptidase M28" evidence="10">
    <location>
        <begin position="154"/>
        <end position="332"/>
    </location>
</feature>
<evidence type="ECO:0000256" key="5">
    <source>
        <dbReference type="ARBA" id="ARBA00022729"/>
    </source>
</evidence>
<dbReference type="Gene3D" id="3.40.630.10">
    <property type="entry name" value="Zn peptidases"/>
    <property type="match status" value="1"/>
</dbReference>
<dbReference type="PANTHER" id="PTHR12147">
    <property type="entry name" value="METALLOPEPTIDASE M28 FAMILY MEMBER"/>
    <property type="match status" value="1"/>
</dbReference>
<keyword evidence="6" id="KW-0378">Hydrolase</keyword>
<organism evidence="11 12">
    <name type="scientific">Orchesella dallaii</name>
    <dbReference type="NCBI Taxonomy" id="48710"/>
    <lineage>
        <taxon>Eukaryota</taxon>
        <taxon>Metazoa</taxon>
        <taxon>Ecdysozoa</taxon>
        <taxon>Arthropoda</taxon>
        <taxon>Hexapoda</taxon>
        <taxon>Collembola</taxon>
        <taxon>Entomobryomorpha</taxon>
        <taxon>Entomobryoidea</taxon>
        <taxon>Orchesellidae</taxon>
        <taxon>Orchesellinae</taxon>
        <taxon>Orchesella</taxon>
    </lineage>
</organism>